<evidence type="ECO:0000313" key="2">
    <source>
        <dbReference type="Proteomes" id="UP000050969"/>
    </source>
</evidence>
<comment type="caution">
    <text evidence="1">The sequence shown here is derived from an EMBL/GenBank/DDBJ whole genome shotgun (WGS) entry which is preliminary data.</text>
</comment>
<proteinExistence type="predicted"/>
<reference evidence="1 2" key="1">
    <citation type="journal article" date="2015" name="Genome Announc.">
        <title>Expanding the biotechnology potential of lactobacilli through comparative genomics of 213 strains and associated genera.</title>
        <authorList>
            <person name="Sun Z."/>
            <person name="Harris H.M."/>
            <person name="McCann A."/>
            <person name="Guo C."/>
            <person name="Argimon S."/>
            <person name="Zhang W."/>
            <person name="Yang X."/>
            <person name="Jeffery I.B."/>
            <person name="Cooney J.C."/>
            <person name="Kagawa T.F."/>
            <person name="Liu W."/>
            <person name="Song Y."/>
            <person name="Salvetti E."/>
            <person name="Wrobel A."/>
            <person name="Rasinkangas P."/>
            <person name="Parkhill J."/>
            <person name="Rea M.C."/>
            <person name="O'Sullivan O."/>
            <person name="Ritari J."/>
            <person name="Douillard F.P."/>
            <person name="Paul Ross R."/>
            <person name="Yang R."/>
            <person name="Briner A.E."/>
            <person name="Felis G.E."/>
            <person name="de Vos W.M."/>
            <person name="Barrangou R."/>
            <person name="Klaenhammer T.R."/>
            <person name="Caufield P.W."/>
            <person name="Cui Y."/>
            <person name="Zhang H."/>
            <person name="O'Toole P.W."/>
        </authorList>
    </citation>
    <scope>NUCLEOTIDE SEQUENCE [LARGE SCALE GENOMIC DNA]</scope>
    <source>
        <strain evidence="1 2">DSM 24301</strain>
    </source>
</reference>
<dbReference type="AlphaFoldDB" id="A0A0R2MUJ7"/>
<dbReference type="STRING" id="1293598.IV56_GL000511"/>
<dbReference type="Proteomes" id="UP000050969">
    <property type="component" value="Unassembled WGS sequence"/>
</dbReference>
<sequence length="120" mass="13249">MTTVYIYPKMLSGKQAKSSTGPDWLGFGHKNLSTQLADKLRQYVAANSHHAINVAVADGSESPEALLRADAGLVLISPYLRGQFAITSLNIIYLSEAEYLLRQLPRIYRRIDQLDQSLGG</sequence>
<keyword evidence="2" id="KW-1185">Reference proteome</keyword>
<evidence type="ECO:0000313" key="1">
    <source>
        <dbReference type="EMBL" id="KRO17185.1"/>
    </source>
</evidence>
<dbReference type="PATRIC" id="fig|1293598.4.peg.545"/>
<protein>
    <submittedName>
        <fullName evidence="1">Uncharacterized protein</fullName>
    </submittedName>
</protein>
<dbReference type="RefSeq" id="WP_054776979.1">
    <property type="nucleotide sequence ID" value="NZ_BBBX01000006.1"/>
</dbReference>
<dbReference type="EMBL" id="JQCE01000021">
    <property type="protein sequence ID" value="KRO17185.1"/>
    <property type="molecule type" value="Genomic_DNA"/>
</dbReference>
<gene>
    <name evidence="1" type="ORF">IV56_GL000511</name>
</gene>
<organism evidence="1 2">
    <name type="scientific">Lacticaseibacillus saniviri JCM 17471 = DSM 24301</name>
    <dbReference type="NCBI Taxonomy" id="1293598"/>
    <lineage>
        <taxon>Bacteria</taxon>
        <taxon>Bacillati</taxon>
        <taxon>Bacillota</taxon>
        <taxon>Bacilli</taxon>
        <taxon>Lactobacillales</taxon>
        <taxon>Lactobacillaceae</taxon>
        <taxon>Lacticaseibacillus</taxon>
    </lineage>
</organism>
<name>A0A0R2MUJ7_9LACO</name>
<accession>A0A0R2MUJ7</accession>